<dbReference type="Proteomes" id="UP000262969">
    <property type="component" value="Unassembled WGS sequence"/>
</dbReference>
<feature type="domain" description="Recombinase" evidence="3">
    <location>
        <begin position="185"/>
        <end position="311"/>
    </location>
</feature>
<dbReference type="Gene3D" id="3.90.1750.20">
    <property type="entry name" value="Putative Large Serine Recombinase, Chain B, Domain 2"/>
    <property type="match status" value="1"/>
</dbReference>
<evidence type="ECO:0000256" key="1">
    <source>
        <dbReference type="SAM" id="Coils"/>
    </source>
</evidence>
<dbReference type="SMART" id="SM00857">
    <property type="entry name" value="Resolvase"/>
    <property type="match status" value="1"/>
</dbReference>
<dbReference type="InterPro" id="IPR006119">
    <property type="entry name" value="Resolv_N"/>
</dbReference>
<dbReference type="PANTHER" id="PTHR30461:SF23">
    <property type="entry name" value="DNA RECOMBINASE-RELATED"/>
    <property type="match status" value="1"/>
</dbReference>
<dbReference type="InterPro" id="IPR050639">
    <property type="entry name" value="SSR_resolvase"/>
</dbReference>
<dbReference type="Gene3D" id="3.40.50.1390">
    <property type="entry name" value="Resolvase, N-terminal catalytic domain"/>
    <property type="match status" value="1"/>
</dbReference>
<dbReference type="Pfam" id="PF07508">
    <property type="entry name" value="Recombinase"/>
    <property type="match status" value="1"/>
</dbReference>
<dbReference type="InterPro" id="IPR011109">
    <property type="entry name" value="DNA_bind_recombinase_dom"/>
</dbReference>
<dbReference type="PROSITE" id="PS51737">
    <property type="entry name" value="RECOMBINASE_DNA_BIND"/>
    <property type="match status" value="1"/>
</dbReference>
<keyword evidence="1" id="KW-0175">Coiled coil</keyword>
<dbReference type="PROSITE" id="PS51736">
    <property type="entry name" value="RECOMBINASES_3"/>
    <property type="match status" value="1"/>
</dbReference>
<sequence>MGARNITVIPAKARIGNTASEIQIPKLRVAAYCRVSTDSDEQATSYEAQVDHYTDFIIKNPEWEFAGIFADDGISGTNTKKREEFNRMIDECMAGNIDMIVTKSISRFARNTLDCLKYIRQLKEKNIPVYFEKESINTMDAKGEVLLTIMASLAQQESQSLSQNVKLGLQYRYQQGIVQINHNRFLGYTKDEEGHLVIEPNGAEVVKRIYREYLEGASLIEIARGLMADSILTSAGKEKWRPETIKKILQNEKYIGDALLQKTYTVDFLSKKRVKNDGIVPQYYVENNHDAIIPRDLYMQVQEEMERRSNIKSGESGKKRIYSSKYALSTIVFCEHCGDIFRRIHWNNHGCKSIVWRCASRLDKTAVDCSARTIREEDLQKAVVQAVNSVFESKTQFMDILNRNIAVVMNQVDGSEAELIERKLEQLQKELVKLANNNQDYSILVNEIYRLRDEKEAALAKNAGFASQKQRMAEMTKFLKEQKGIIQEYDEQIVRKLIEKITVHDEKVTVAFKSGMEIDVKI</sequence>
<accession>A0A3D2X6D7</accession>
<dbReference type="InterPro" id="IPR025827">
    <property type="entry name" value="Zn_ribbon_recom_dom"/>
</dbReference>
<evidence type="ECO:0000313" key="4">
    <source>
        <dbReference type="EMBL" id="HCL01888.1"/>
    </source>
</evidence>
<protein>
    <submittedName>
        <fullName evidence="4">Recombinase family protein</fullName>
    </submittedName>
</protein>
<proteinExistence type="predicted"/>
<dbReference type="GO" id="GO:0003677">
    <property type="term" value="F:DNA binding"/>
    <property type="evidence" value="ECO:0007669"/>
    <property type="project" value="InterPro"/>
</dbReference>
<comment type="caution">
    <text evidence="4">The sequence shown here is derived from an EMBL/GenBank/DDBJ whole genome shotgun (WGS) entry which is preliminary data.</text>
</comment>
<organism evidence="4 5">
    <name type="scientific">Lachnoclostridium phytofermentans</name>
    <dbReference type="NCBI Taxonomy" id="66219"/>
    <lineage>
        <taxon>Bacteria</taxon>
        <taxon>Bacillati</taxon>
        <taxon>Bacillota</taxon>
        <taxon>Clostridia</taxon>
        <taxon>Lachnospirales</taxon>
        <taxon>Lachnospiraceae</taxon>
    </lineage>
</organism>
<dbReference type="PANTHER" id="PTHR30461">
    <property type="entry name" value="DNA-INVERTASE FROM LAMBDOID PROPHAGE"/>
    <property type="match status" value="1"/>
</dbReference>
<dbReference type="AlphaFoldDB" id="A0A3D2X6D7"/>
<dbReference type="EMBL" id="DPVV01000191">
    <property type="protein sequence ID" value="HCL01888.1"/>
    <property type="molecule type" value="Genomic_DNA"/>
</dbReference>
<gene>
    <name evidence="4" type="ORF">DHW61_05635</name>
</gene>
<dbReference type="CDD" id="cd00338">
    <property type="entry name" value="Ser_Recombinase"/>
    <property type="match status" value="1"/>
</dbReference>
<evidence type="ECO:0000259" key="3">
    <source>
        <dbReference type="PROSITE" id="PS51737"/>
    </source>
</evidence>
<evidence type="ECO:0000313" key="5">
    <source>
        <dbReference type="Proteomes" id="UP000262969"/>
    </source>
</evidence>
<dbReference type="SUPFAM" id="SSF53041">
    <property type="entry name" value="Resolvase-like"/>
    <property type="match status" value="1"/>
</dbReference>
<feature type="coiled-coil region" evidence="1">
    <location>
        <begin position="410"/>
        <end position="444"/>
    </location>
</feature>
<name>A0A3D2X6D7_9FIRM</name>
<dbReference type="Pfam" id="PF13408">
    <property type="entry name" value="Zn_ribbon_recom"/>
    <property type="match status" value="1"/>
</dbReference>
<dbReference type="InterPro" id="IPR038109">
    <property type="entry name" value="DNA_bind_recomb_sf"/>
</dbReference>
<reference evidence="4 5" key="1">
    <citation type="journal article" date="2018" name="Nat. Biotechnol.">
        <title>A standardized bacterial taxonomy based on genome phylogeny substantially revises the tree of life.</title>
        <authorList>
            <person name="Parks D.H."/>
            <person name="Chuvochina M."/>
            <person name="Waite D.W."/>
            <person name="Rinke C."/>
            <person name="Skarshewski A."/>
            <person name="Chaumeil P.A."/>
            <person name="Hugenholtz P."/>
        </authorList>
    </citation>
    <scope>NUCLEOTIDE SEQUENCE [LARGE SCALE GENOMIC DNA]</scope>
    <source>
        <strain evidence="4">UBA11728</strain>
    </source>
</reference>
<dbReference type="GO" id="GO:0000150">
    <property type="term" value="F:DNA strand exchange activity"/>
    <property type="evidence" value="ECO:0007669"/>
    <property type="project" value="InterPro"/>
</dbReference>
<feature type="domain" description="Resolvase/invertase-type recombinase catalytic" evidence="2">
    <location>
        <begin position="28"/>
        <end position="176"/>
    </location>
</feature>
<evidence type="ECO:0000259" key="2">
    <source>
        <dbReference type="PROSITE" id="PS51736"/>
    </source>
</evidence>
<dbReference type="InterPro" id="IPR036162">
    <property type="entry name" value="Resolvase-like_N_sf"/>
</dbReference>
<dbReference type="Pfam" id="PF00239">
    <property type="entry name" value="Resolvase"/>
    <property type="match status" value="1"/>
</dbReference>